<evidence type="ECO:0000256" key="8">
    <source>
        <dbReference type="ARBA" id="ARBA00023133"/>
    </source>
</evidence>
<evidence type="ECO:0000256" key="6">
    <source>
        <dbReference type="ARBA" id="ARBA00023002"/>
    </source>
</evidence>
<dbReference type="AlphaFoldDB" id="A0A7R9V020"/>
<evidence type="ECO:0000256" key="12">
    <source>
        <dbReference type="SAM" id="Phobius"/>
    </source>
</evidence>
<dbReference type="InterPro" id="IPR023754">
    <property type="entry name" value="HemeA_Synthase_type2"/>
</dbReference>
<gene>
    <name evidence="13" type="ORF">CEUR00632_LOCUS822</name>
</gene>
<proteinExistence type="predicted"/>
<comment type="subcellular location">
    <subcellularLocation>
        <location evidence="2">Membrane</location>
        <topology evidence="2">Multi-pass membrane protein</topology>
    </subcellularLocation>
</comment>
<evidence type="ECO:0000256" key="7">
    <source>
        <dbReference type="ARBA" id="ARBA00023004"/>
    </source>
</evidence>
<evidence type="ECO:0000256" key="9">
    <source>
        <dbReference type="ARBA" id="ARBA00023136"/>
    </source>
</evidence>
<dbReference type="Pfam" id="PF02628">
    <property type="entry name" value="COX15-CtaA"/>
    <property type="match status" value="1"/>
</dbReference>
<evidence type="ECO:0000256" key="2">
    <source>
        <dbReference type="ARBA" id="ARBA00004141"/>
    </source>
</evidence>
<evidence type="ECO:0000256" key="3">
    <source>
        <dbReference type="ARBA" id="ARBA00022692"/>
    </source>
</evidence>
<keyword evidence="6" id="KW-0560">Oxidoreductase</keyword>
<keyword evidence="9 12" id="KW-0472">Membrane</keyword>
<accession>A0A7R9V020</accession>
<reference evidence="13" key="1">
    <citation type="submission" date="2021-01" db="EMBL/GenBank/DDBJ databases">
        <authorList>
            <person name="Corre E."/>
            <person name="Pelletier E."/>
            <person name="Niang G."/>
            <person name="Scheremetjew M."/>
            <person name="Finn R."/>
            <person name="Kale V."/>
            <person name="Holt S."/>
            <person name="Cochrane G."/>
            <person name="Meng A."/>
            <person name="Brown T."/>
            <person name="Cohen L."/>
        </authorList>
    </citation>
    <scope>NUCLEOTIDE SEQUENCE</scope>
    <source>
        <strain evidence="13">CCMP219</strain>
    </source>
</reference>
<keyword evidence="8" id="KW-0350">Heme biosynthesis</keyword>
<evidence type="ECO:0000256" key="4">
    <source>
        <dbReference type="ARBA" id="ARBA00022723"/>
    </source>
</evidence>
<evidence type="ECO:0000256" key="10">
    <source>
        <dbReference type="ARBA" id="ARBA00044501"/>
    </source>
</evidence>
<dbReference type="EMBL" id="HBEC01001722">
    <property type="protein sequence ID" value="CAD8280787.1"/>
    <property type="molecule type" value="Transcribed_RNA"/>
</dbReference>
<dbReference type="GO" id="GO:0120547">
    <property type="term" value="F:heme A synthase activity"/>
    <property type="evidence" value="ECO:0007669"/>
    <property type="project" value="UniProtKB-EC"/>
</dbReference>
<keyword evidence="5 12" id="KW-1133">Transmembrane helix</keyword>
<sequence length="158" mass="16620">MDAGRAFNTYPLMAGRWVPEDYWDASLPGLRSLFENTAAVQWDHRMLAATTAVSALALWSWVRASAAPATAKRCMDLVAGVTAAQFALGVWTLLEYVPVPLGSAHQANALNLFTAVLLTLHTLRPSVPGALSVAIARVSAPVTAAAVAAVGVAVTTHR</sequence>
<dbReference type="GO" id="GO:0005743">
    <property type="term" value="C:mitochondrial inner membrane"/>
    <property type="evidence" value="ECO:0007669"/>
    <property type="project" value="TreeGrafter"/>
</dbReference>
<evidence type="ECO:0000256" key="5">
    <source>
        <dbReference type="ARBA" id="ARBA00022989"/>
    </source>
</evidence>
<dbReference type="PANTHER" id="PTHR23289:SF2">
    <property type="entry name" value="CYTOCHROME C OXIDASE ASSEMBLY PROTEIN COX15 HOMOLOG"/>
    <property type="match status" value="1"/>
</dbReference>
<evidence type="ECO:0000256" key="11">
    <source>
        <dbReference type="ARBA" id="ARBA00048044"/>
    </source>
</evidence>
<protein>
    <recommendedName>
        <fullName evidence="14">Cytochrome oxidase assembly protein</fullName>
    </recommendedName>
</protein>
<feature type="transmembrane region" description="Helical" evidence="12">
    <location>
        <begin position="135"/>
        <end position="154"/>
    </location>
</feature>
<dbReference type="GO" id="GO:0046872">
    <property type="term" value="F:metal ion binding"/>
    <property type="evidence" value="ECO:0007669"/>
    <property type="project" value="UniProtKB-KW"/>
</dbReference>
<organism evidence="13">
    <name type="scientific">Chlamydomonas euryale</name>
    <dbReference type="NCBI Taxonomy" id="1486919"/>
    <lineage>
        <taxon>Eukaryota</taxon>
        <taxon>Viridiplantae</taxon>
        <taxon>Chlorophyta</taxon>
        <taxon>core chlorophytes</taxon>
        <taxon>Chlorophyceae</taxon>
        <taxon>CS clade</taxon>
        <taxon>Chlamydomonadales</taxon>
        <taxon>Chlamydomonadaceae</taxon>
        <taxon>Chlamydomonas</taxon>
    </lineage>
</organism>
<name>A0A7R9V020_9CHLO</name>
<dbReference type="GO" id="GO:0016653">
    <property type="term" value="F:oxidoreductase activity, acting on NAD(P)H, heme protein as acceptor"/>
    <property type="evidence" value="ECO:0007669"/>
    <property type="project" value="TreeGrafter"/>
</dbReference>
<evidence type="ECO:0008006" key="14">
    <source>
        <dbReference type="Google" id="ProtNLM"/>
    </source>
</evidence>
<feature type="transmembrane region" description="Helical" evidence="12">
    <location>
        <begin position="74"/>
        <end position="94"/>
    </location>
</feature>
<keyword evidence="3 12" id="KW-0812">Transmembrane</keyword>
<dbReference type="PANTHER" id="PTHR23289">
    <property type="entry name" value="CYTOCHROME C OXIDASE ASSEMBLY PROTEIN COX15"/>
    <property type="match status" value="1"/>
</dbReference>
<dbReference type="InterPro" id="IPR003780">
    <property type="entry name" value="COX15/CtaA_fam"/>
</dbReference>
<keyword evidence="4" id="KW-0479">Metal-binding</keyword>
<evidence type="ECO:0000313" key="13">
    <source>
        <dbReference type="EMBL" id="CAD8280787.1"/>
    </source>
</evidence>
<comment type="pathway">
    <text evidence="10">Porphyrin-containing compound metabolism; heme A biosynthesis; heme A from heme O: step 1/1.</text>
</comment>
<comment type="catalytic activity">
    <reaction evidence="11">
        <text>Fe(II)-heme o + 2 A + H2O = Fe(II)-heme a + 2 AH2</text>
        <dbReference type="Rhea" id="RHEA:63388"/>
        <dbReference type="ChEBI" id="CHEBI:13193"/>
        <dbReference type="ChEBI" id="CHEBI:15377"/>
        <dbReference type="ChEBI" id="CHEBI:17499"/>
        <dbReference type="ChEBI" id="CHEBI:60530"/>
        <dbReference type="ChEBI" id="CHEBI:61715"/>
        <dbReference type="EC" id="1.17.99.9"/>
    </reaction>
    <physiologicalReaction direction="left-to-right" evidence="11">
        <dbReference type="Rhea" id="RHEA:63389"/>
    </physiologicalReaction>
</comment>
<comment type="cofactor">
    <cofactor evidence="1">
        <name>heme b</name>
        <dbReference type="ChEBI" id="CHEBI:60344"/>
    </cofactor>
</comment>
<evidence type="ECO:0000256" key="1">
    <source>
        <dbReference type="ARBA" id="ARBA00001970"/>
    </source>
</evidence>
<dbReference type="GO" id="GO:0006784">
    <property type="term" value="P:heme A biosynthetic process"/>
    <property type="evidence" value="ECO:0007669"/>
    <property type="project" value="InterPro"/>
</dbReference>
<keyword evidence="7" id="KW-0408">Iron</keyword>